<name>A0A915C545_PARUN</name>
<dbReference type="InterPro" id="IPR029063">
    <property type="entry name" value="SAM-dependent_MTases_sf"/>
</dbReference>
<evidence type="ECO:0000256" key="4">
    <source>
        <dbReference type="SAM" id="Phobius"/>
    </source>
</evidence>
<evidence type="ECO:0000313" key="6">
    <source>
        <dbReference type="WBParaSite" id="PgR090_g023_t01"/>
    </source>
</evidence>
<dbReference type="InterPro" id="IPR051419">
    <property type="entry name" value="Lys/N-term_MeTrsfase_sf"/>
</dbReference>
<organism evidence="5 6">
    <name type="scientific">Parascaris univalens</name>
    <name type="common">Nematode worm</name>
    <dbReference type="NCBI Taxonomy" id="6257"/>
    <lineage>
        <taxon>Eukaryota</taxon>
        <taxon>Metazoa</taxon>
        <taxon>Ecdysozoa</taxon>
        <taxon>Nematoda</taxon>
        <taxon>Chromadorea</taxon>
        <taxon>Rhabditida</taxon>
        <taxon>Spirurina</taxon>
        <taxon>Ascaridomorpha</taxon>
        <taxon>Ascaridoidea</taxon>
        <taxon>Ascarididae</taxon>
        <taxon>Parascaris</taxon>
    </lineage>
</organism>
<dbReference type="PANTHER" id="PTHR12176">
    <property type="entry name" value="SAM-DEPENDENT METHYLTRANSFERASE SUPERFAMILY PROTEIN"/>
    <property type="match status" value="1"/>
</dbReference>
<keyword evidence="5" id="KW-1185">Reference proteome</keyword>
<accession>A0A915C545</accession>
<dbReference type="Gene3D" id="3.40.50.150">
    <property type="entry name" value="Vaccinia Virus protein VP39"/>
    <property type="match status" value="1"/>
</dbReference>
<reference evidence="6" key="1">
    <citation type="submission" date="2022-11" db="UniProtKB">
        <authorList>
            <consortium name="WormBaseParasite"/>
        </authorList>
    </citation>
    <scope>IDENTIFICATION</scope>
</reference>
<evidence type="ECO:0000256" key="1">
    <source>
        <dbReference type="ARBA" id="ARBA00008361"/>
    </source>
</evidence>
<keyword evidence="4" id="KW-0812">Transmembrane</keyword>
<dbReference type="CDD" id="cd02440">
    <property type="entry name" value="AdoMet_MTases"/>
    <property type="match status" value="1"/>
</dbReference>
<feature type="transmembrane region" description="Helical" evidence="4">
    <location>
        <begin position="38"/>
        <end position="59"/>
    </location>
</feature>
<evidence type="ECO:0000313" key="5">
    <source>
        <dbReference type="Proteomes" id="UP000887569"/>
    </source>
</evidence>
<proteinExistence type="inferred from homology"/>
<comment type="similarity">
    <text evidence="1">Belongs to the methyltransferase superfamily.</text>
</comment>
<keyword evidence="2" id="KW-0489">Methyltransferase</keyword>
<dbReference type="PANTHER" id="PTHR12176:SF85">
    <property type="entry name" value="METHYLTRANSFERASE-LIKE PROTEIN 13"/>
    <property type="match status" value="1"/>
</dbReference>
<protein>
    <submittedName>
        <fullName evidence="6">Methyltransferase-like protein 13</fullName>
    </submittedName>
</protein>
<dbReference type="Proteomes" id="UP000887569">
    <property type="component" value="Unplaced"/>
</dbReference>
<keyword evidence="3" id="KW-0808">Transferase</keyword>
<dbReference type="GO" id="GO:0032259">
    <property type="term" value="P:methylation"/>
    <property type="evidence" value="ECO:0007669"/>
    <property type="project" value="UniProtKB-KW"/>
</dbReference>
<dbReference type="GO" id="GO:0008168">
    <property type="term" value="F:methyltransferase activity"/>
    <property type="evidence" value="ECO:0007669"/>
    <property type="project" value="UniProtKB-KW"/>
</dbReference>
<dbReference type="WBParaSite" id="PgR090_g023_t01">
    <property type="protein sequence ID" value="PgR090_g023_t01"/>
    <property type="gene ID" value="PgR090_g023"/>
</dbReference>
<evidence type="ECO:0000256" key="3">
    <source>
        <dbReference type="ARBA" id="ARBA00022679"/>
    </source>
</evidence>
<keyword evidence="4" id="KW-0472">Membrane</keyword>
<keyword evidence="4" id="KW-1133">Transmembrane helix</keyword>
<evidence type="ECO:0000256" key="2">
    <source>
        <dbReference type="ARBA" id="ARBA00022603"/>
    </source>
</evidence>
<dbReference type="SUPFAM" id="SSF53335">
    <property type="entry name" value="S-adenosyl-L-methionine-dependent methyltransferases"/>
    <property type="match status" value="1"/>
</dbReference>
<sequence length="371" mass="41938">MLPIRGGSLITSTRGWSLRRRMSHFVRRFVRRQQPFDLFAFFKLIVMLGAAATALFYYVTADWPVIVEDSKYGVLSGMDASRFVLDRMCSQVTNSCFVVFDTFDLIRNTAIRNLGTEGFDETVDAIVRLRPPEGVQRIIESDTRIWAVDHLWMPTSYGRVMVAAPFVTSSLELAERVNLKAKILCIGLGGGGISMFLASKFPKTHVTVVEIEPVVVLLAKRWFDVGGRDNHDVHTMNGITYIMESEERFDAVLIDACDVDVVLPCPAAEFLDEQLIETLSKKLLTPNGTLAVNILQLQSADKKLESVLKLFKRSFVSCIAVRMEEGNLLLICFNHTPPTREISLLRRRFGEVWYQLQSDDLAEITHLAFYS</sequence>
<dbReference type="Pfam" id="PF01564">
    <property type="entry name" value="Spermine_synth"/>
    <property type="match status" value="1"/>
</dbReference>
<dbReference type="AlphaFoldDB" id="A0A915C545"/>